<evidence type="ECO:0000313" key="3">
    <source>
        <dbReference type="EMBL" id="ANP73024.1"/>
    </source>
</evidence>
<evidence type="ECO:0000256" key="1">
    <source>
        <dbReference type="SAM" id="MobiDB-lite"/>
    </source>
</evidence>
<evidence type="ECO:0000313" key="4">
    <source>
        <dbReference type="Proteomes" id="UP000092582"/>
    </source>
</evidence>
<keyword evidence="2" id="KW-0732">Signal</keyword>
<feature type="region of interest" description="Disordered" evidence="1">
    <location>
        <begin position="24"/>
        <end position="47"/>
    </location>
</feature>
<evidence type="ECO:0008006" key="5">
    <source>
        <dbReference type="Google" id="ProtNLM"/>
    </source>
</evidence>
<sequence length="149" mass="15663" precursor="true">MRSMAFASGLLAVGLVLTGCTSGTANTADESESVDNSEVSSSAEADETEGAIHQAWVILGGDYTYDDLKDATDIALMAGGESLTESARRSVWDSILNVKEGLTEKGYPEPDSMVVMRCIPDSISSRGVAITEAVSYCSLETAGIPESLW</sequence>
<accession>A0A1B1BKF4</accession>
<reference evidence="3 4" key="1">
    <citation type="submission" date="2016-06" db="EMBL/GenBank/DDBJ databases">
        <title>Genome sequencing of Cryobacterium arcticum PAMC 27867.</title>
        <authorList>
            <person name="Lee J."/>
            <person name="Kim O.-S."/>
        </authorList>
    </citation>
    <scope>NUCLEOTIDE SEQUENCE [LARGE SCALE GENOMIC DNA]</scope>
    <source>
        <strain evidence="3 4">PAMC 27867</strain>
    </source>
</reference>
<dbReference type="KEGG" id="cart:PA27867_2072"/>
<feature type="signal peptide" evidence="2">
    <location>
        <begin position="1"/>
        <end position="27"/>
    </location>
</feature>
<organism evidence="3 4">
    <name type="scientific">Cryobacterium arcticum</name>
    <dbReference type="NCBI Taxonomy" id="670052"/>
    <lineage>
        <taxon>Bacteria</taxon>
        <taxon>Bacillati</taxon>
        <taxon>Actinomycetota</taxon>
        <taxon>Actinomycetes</taxon>
        <taxon>Micrococcales</taxon>
        <taxon>Microbacteriaceae</taxon>
        <taxon>Cryobacterium</taxon>
    </lineage>
</organism>
<dbReference type="Proteomes" id="UP000092582">
    <property type="component" value="Chromosome 1"/>
</dbReference>
<dbReference type="EMBL" id="CP016282">
    <property type="protein sequence ID" value="ANP73024.1"/>
    <property type="molecule type" value="Genomic_DNA"/>
</dbReference>
<gene>
    <name evidence="3" type="ORF">PA27867_2072</name>
</gene>
<dbReference type="STRING" id="670052.PA27867_2072"/>
<keyword evidence="4" id="KW-1185">Reference proteome</keyword>
<dbReference type="AlphaFoldDB" id="A0A1B1BKF4"/>
<protein>
    <recommendedName>
        <fullName evidence="5">Lipoprotein</fullName>
    </recommendedName>
</protein>
<proteinExistence type="predicted"/>
<feature type="chain" id="PRO_5038959637" description="Lipoprotein" evidence="2">
    <location>
        <begin position="28"/>
        <end position="149"/>
    </location>
</feature>
<dbReference type="PROSITE" id="PS51257">
    <property type="entry name" value="PROKAR_LIPOPROTEIN"/>
    <property type="match status" value="1"/>
</dbReference>
<evidence type="ECO:0000256" key="2">
    <source>
        <dbReference type="SAM" id="SignalP"/>
    </source>
</evidence>
<name>A0A1B1BKF4_9MICO</name>